<dbReference type="EnsemblPlants" id="OBART03G07380.1">
    <property type="protein sequence ID" value="OBART03G07380.1"/>
    <property type="gene ID" value="OBART03G07380"/>
</dbReference>
<organism evidence="1">
    <name type="scientific">Oryza barthii</name>
    <dbReference type="NCBI Taxonomy" id="65489"/>
    <lineage>
        <taxon>Eukaryota</taxon>
        <taxon>Viridiplantae</taxon>
        <taxon>Streptophyta</taxon>
        <taxon>Embryophyta</taxon>
        <taxon>Tracheophyta</taxon>
        <taxon>Spermatophyta</taxon>
        <taxon>Magnoliopsida</taxon>
        <taxon>Liliopsida</taxon>
        <taxon>Poales</taxon>
        <taxon>Poaceae</taxon>
        <taxon>BOP clade</taxon>
        <taxon>Oryzoideae</taxon>
        <taxon>Oryzeae</taxon>
        <taxon>Oryzinae</taxon>
        <taxon>Oryza</taxon>
    </lineage>
</organism>
<name>A0A0D3FF50_9ORYZ</name>
<evidence type="ECO:0000313" key="2">
    <source>
        <dbReference type="Proteomes" id="UP000026960"/>
    </source>
</evidence>
<sequence length="80" mass="8290">MHALDSHPLVAASYGDRSGVSLLLDLCVGAVGVWVMSARMGDDGDLADAGDYGGLADARDSGCRARQRRLCGGGGRQRIN</sequence>
<dbReference type="HOGENOM" id="CLU_2593566_0_0_1"/>
<dbReference type="Proteomes" id="UP000026960">
    <property type="component" value="Chromosome 3"/>
</dbReference>
<proteinExistence type="predicted"/>
<reference evidence="1" key="1">
    <citation type="journal article" date="2009" name="Rice">
        <title>De Novo Next Generation Sequencing of Plant Genomes.</title>
        <authorList>
            <person name="Rounsley S."/>
            <person name="Marri P.R."/>
            <person name="Yu Y."/>
            <person name="He R."/>
            <person name="Sisneros N."/>
            <person name="Goicoechea J.L."/>
            <person name="Lee S.J."/>
            <person name="Angelova A."/>
            <person name="Kudrna D."/>
            <person name="Luo M."/>
            <person name="Affourtit J."/>
            <person name="Desany B."/>
            <person name="Knight J."/>
            <person name="Niazi F."/>
            <person name="Egholm M."/>
            <person name="Wing R.A."/>
        </authorList>
    </citation>
    <scope>NUCLEOTIDE SEQUENCE [LARGE SCALE GENOMIC DNA]</scope>
    <source>
        <strain evidence="1">cv. IRGC 105608</strain>
    </source>
</reference>
<dbReference type="PaxDb" id="65489-OBART03G07380.1"/>
<protein>
    <submittedName>
        <fullName evidence="1">Uncharacterized protein</fullName>
    </submittedName>
</protein>
<accession>A0A0D3FF50</accession>
<reference evidence="1" key="2">
    <citation type="submission" date="2015-03" db="UniProtKB">
        <authorList>
            <consortium name="EnsemblPlants"/>
        </authorList>
    </citation>
    <scope>IDENTIFICATION</scope>
</reference>
<keyword evidence="2" id="KW-1185">Reference proteome</keyword>
<dbReference type="AlphaFoldDB" id="A0A0D3FF50"/>
<evidence type="ECO:0000313" key="1">
    <source>
        <dbReference type="EnsemblPlants" id="OBART03G07380.1"/>
    </source>
</evidence>
<dbReference type="Gramene" id="OBART03G07380.1">
    <property type="protein sequence ID" value="OBART03G07380.1"/>
    <property type="gene ID" value="OBART03G07380"/>
</dbReference>